<dbReference type="InterPro" id="IPR036390">
    <property type="entry name" value="WH_DNA-bd_sf"/>
</dbReference>
<dbReference type="Pfam" id="PF00072">
    <property type="entry name" value="Response_reg"/>
    <property type="match status" value="1"/>
</dbReference>
<evidence type="ECO:0000313" key="4">
    <source>
        <dbReference type="Proteomes" id="UP000184052"/>
    </source>
</evidence>
<dbReference type="InterPro" id="IPR011991">
    <property type="entry name" value="ArsR-like_HTH"/>
</dbReference>
<dbReference type="Pfam" id="PF13412">
    <property type="entry name" value="HTH_24"/>
    <property type="match status" value="1"/>
</dbReference>
<dbReference type="SUPFAM" id="SSF52172">
    <property type="entry name" value="CheY-like"/>
    <property type="match status" value="1"/>
</dbReference>
<dbReference type="PANTHER" id="PTHR45526:SF1">
    <property type="entry name" value="TRANSCRIPTIONAL REGULATORY PROTEIN DCUR-RELATED"/>
    <property type="match status" value="1"/>
</dbReference>
<organism evidence="3 4">
    <name type="scientific">Dethiosulfatibacter aminovorans DSM 17477</name>
    <dbReference type="NCBI Taxonomy" id="1121476"/>
    <lineage>
        <taxon>Bacteria</taxon>
        <taxon>Bacillati</taxon>
        <taxon>Bacillota</taxon>
        <taxon>Tissierellia</taxon>
        <taxon>Dethiosulfatibacter</taxon>
    </lineage>
</organism>
<dbReference type="PROSITE" id="PS50110">
    <property type="entry name" value="RESPONSE_REGULATORY"/>
    <property type="match status" value="1"/>
</dbReference>
<dbReference type="Proteomes" id="UP000184052">
    <property type="component" value="Unassembled WGS sequence"/>
</dbReference>
<sequence length="210" mass="23910">MKMKDKLVLVIDDDPDIVYTIKEICSFVPCRAVTALSGMEGLELFKEHRPQLVIVDYHMANWNGIKTVGEIRKIDDAVSILVLTADERQEVSDRFMEAGATDFSVKPISGPDLISRIKLNFRINEMQLQNKEIEKSVYIEKGVSSATLSILTDYLQKQEKELTIREISDGVGLAYQTVHRYINYLSKNGLVKSIQTHGKIGRPQKYYKII</sequence>
<dbReference type="Gene3D" id="1.10.10.10">
    <property type="entry name" value="Winged helix-like DNA-binding domain superfamily/Winged helix DNA-binding domain"/>
    <property type="match status" value="1"/>
</dbReference>
<proteinExistence type="predicted"/>
<reference evidence="3 4" key="1">
    <citation type="submission" date="2016-11" db="EMBL/GenBank/DDBJ databases">
        <authorList>
            <person name="Jaros S."/>
            <person name="Januszkiewicz K."/>
            <person name="Wedrychowicz H."/>
        </authorList>
    </citation>
    <scope>NUCLEOTIDE SEQUENCE [LARGE SCALE GENOMIC DNA]</scope>
    <source>
        <strain evidence="3 4">DSM 17477</strain>
    </source>
</reference>
<evidence type="ECO:0000259" key="2">
    <source>
        <dbReference type="PROSITE" id="PS50110"/>
    </source>
</evidence>
<accession>A0A1M6C8I7</accession>
<dbReference type="EMBL" id="FQZL01000005">
    <property type="protein sequence ID" value="SHI57332.1"/>
    <property type="molecule type" value="Genomic_DNA"/>
</dbReference>
<name>A0A1M6C8I7_9FIRM</name>
<dbReference type="CDD" id="cd00090">
    <property type="entry name" value="HTH_ARSR"/>
    <property type="match status" value="1"/>
</dbReference>
<dbReference type="InterPro" id="IPR051271">
    <property type="entry name" value="2C-system_Tx_regulators"/>
</dbReference>
<dbReference type="InterPro" id="IPR001789">
    <property type="entry name" value="Sig_transdc_resp-reg_receiver"/>
</dbReference>
<gene>
    <name evidence="3" type="ORF">SAMN02745751_00622</name>
</gene>
<keyword evidence="4" id="KW-1185">Reference proteome</keyword>
<dbReference type="InterPro" id="IPR036388">
    <property type="entry name" value="WH-like_DNA-bd_sf"/>
</dbReference>
<dbReference type="RefSeq" id="WP_245819722.1">
    <property type="nucleotide sequence ID" value="NZ_FQZL01000005.1"/>
</dbReference>
<dbReference type="PANTHER" id="PTHR45526">
    <property type="entry name" value="TRANSCRIPTIONAL REGULATORY PROTEIN DPIA"/>
    <property type="match status" value="1"/>
</dbReference>
<dbReference type="Gene3D" id="3.40.50.2300">
    <property type="match status" value="1"/>
</dbReference>
<dbReference type="STRING" id="1121476.SAMN02745751_00622"/>
<feature type="modified residue" description="4-aspartylphosphate" evidence="1">
    <location>
        <position position="56"/>
    </location>
</feature>
<dbReference type="SUPFAM" id="SSF46785">
    <property type="entry name" value="Winged helix' DNA-binding domain"/>
    <property type="match status" value="1"/>
</dbReference>
<dbReference type="InterPro" id="IPR011006">
    <property type="entry name" value="CheY-like_superfamily"/>
</dbReference>
<evidence type="ECO:0000256" key="1">
    <source>
        <dbReference type="PROSITE-ProRule" id="PRU00169"/>
    </source>
</evidence>
<dbReference type="CDD" id="cd00156">
    <property type="entry name" value="REC"/>
    <property type="match status" value="1"/>
</dbReference>
<keyword evidence="1" id="KW-0597">Phosphoprotein</keyword>
<evidence type="ECO:0000313" key="3">
    <source>
        <dbReference type="EMBL" id="SHI57332.1"/>
    </source>
</evidence>
<dbReference type="GO" id="GO:0000156">
    <property type="term" value="F:phosphorelay response regulator activity"/>
    <property type="evidence" value="ECO:0007669"/>
    <property type="project" value="TreeGrafter"/>
</dbReference>
<protein>
    <submittedName>
        <fullName evidence="3">Response regulator of citrate/malate metabolism</fullName>
    </submittedName>
</protein>
<feature type="domain" description="Response regulatory" evidence="2">
    <location>
        <begin position="7"/>
        <end position="121"/>
    </location>
</feature>
<dbReference type="SMART" id="SM00448">
    <property type="entry name" value="REC"/>
    <property type="match status" value="1"/>
</dbReference>
<dbReference type="AlphaFoldDB" id="A0A1M6C8I7"/>